<keyword evidence="3" id="KW-1185">Reference proteome</keyword>
<protein>
    <recommendedName>
        <fullName evidence="1">Bacterial Ig-like domain-containing protein</fullName>
    </recommendedName>
</protein>
<proteinExistence type="predicted"/>
<sequence length="115" mass="12786">MSARLVLDRHTARPGDEVAHMIINDADRPLEFGLGYGLEQHTADGWVEIPVLDVFAAVGLGVDPGMTSRAMTMTVPGDLEPGRYRISKQIWVDQADDRPFRDREECICAEFTVEA</sequence>
<dbReference type="InterPro" id="IPR046878">
    <property type="entry name" value="Big_14"/>
</dbReference>
<reference evidence="2" key="2">
    <citation type="submission" date="2020-09" db="EMBL/GenBank/DDBJ databases">
        <authorList>
            <person name="Sun Q."/>
            <person name="Zhou Y."/>
        </authorList>
    </citation>
    <scope>NUCLEOTIDE SEQUENCE</scope>
    <source>
        <strain evidence="2">CGMCC 4.7306</strain>
    </source>
</reference>
<evidence type="ECO:0000313" key="2">
    <source>
        <dbReference type="EMBL" id="GGL61127.1"/>
    </source>
</evidence>
<dbReference type="Proteomes" id="UP000613840">
    <property type="component" value="Unassembled WGS sequence"/>
</dbReference>
<name>A0A917S631_9ACTN</name>
<comment type="caution">
    <text evidence="2">The sequence shown here is derived from an EMBL/GenBank/DDBJ whole genome shotgun (WGS) entry which is preliminary data.</text>
</comment>
<feature type="domain" description="Bacterial Ig-like" evidence="1">
    <location>
        <begin position="11"/>
        <end position="96"/>
    </location>
</feature>
<evidence type="ECO:0000259" key="1">
    <source>
        <dbReference type="Pfam" id="PF20251"/>
    </source>
</evidence>
<reference evidence="2" key="1">
    <citation type="journal article" date="2014" name="Int. J. Syst. Evol. Microbiol.">
        <title>Complete genome sequence of Corynebacterium casei LMG S-19264T (=DSM 44701T), isolated from a smear-ripened cheese.</title>
        <authorList>
            <consortium name="US DOE Joint Genome Institute (JGI-PGF)"/>
            <person name="Walter F."/>
            <person name="Albersmeier A."/>
            <person name="Kalinowski J."/>
            <person name="Ruckert C."/>
        </authorList>
    </citation>
    <scope>NUCLEOTIDE SEQUENCE</scope>
    <source>
        <strain evidence="2">CGMCC 4.7306</strain>
    </source>
</reference>
<dbReference type="AlphaFoldDB" id="A0A917S631"/>
<dbReference type="EMBL" id="BMMZ01000004">
    <property type="protein sequence ID" value="GGL61127.1"/>
    <property type="molecule type" value="Genomic_DNA"/>
</dbReference>
<evidence type="ECO:0000313" key="3">
    <source>
        <dbReference type="Proteomes" id="UP000613840"/>
    </source>
</evidence>
<gene>
    <name evidence="2" type="ORF">GCM10011575_19630</name>
</gene>
<organism evidence="2 3">
    <name type="scientific">Microlunatus endophyticus</name>
    <dbReference type="NCBI Taxonomy" id="1716077"/>
    <lineage>
        <taxon>Bacteria</taxon>
        <taxon>Bacillati</taxon>
        <taxon>Actinomycetota</taxon>
        <taxon>Actinomycetes</taxon>
        <taxon>Propionibacteriales</taxon>
        <taxon>Propionibacteriaceae</taxon>
        <taxon>Microlunatus</taxon>
    </lineage>
</organism>
<accession>A0A917S631</accession>
<dbReference type="Pfam" id="PF20251">
    <property type="entry name" value="Big_14"/>
    <property type="match status" value="1"/>
</dbReference>